<reference evidence="6" key="1">
    <citation type="submission" date="2019-03" db="EMBL/GenBank/DDBJ databases">
        <title>Snf2 controls pulcherriminic acid biosynthesis and connects pigmentation and antifungal activity of the yeast Metschnikowia pulcherrima.</title>
        <authorList>
            <person name="Gore-Lloyd D."/>
            <person name="Sumann I."/>
            <person name="Brachmann A.O."/>
            <person name="Schneeberger K."/>
            <person name="Ortiz-Merino R.A."/>
            <person name="Moreno-Beltran M."/>
            <person name="Schlaefli M."/>
            <person name="Kirner P."/>
            <person name="Santos Kron A."/>
            <person name="Wolfe K.H."/>
            <person name="Piel J."/>
            <person name="Ahrens C.H."/>
            <person name="Henk D."/>
            <person name="Freimoser F.M."/>
        </authorList>
    </citation>
    <scope>NUCLEOTIDE SEQUENCE [LARGE SCALE GENOMIC DNA]</scope>
    <source>
        <strain evidence="6">APC 1.2</strain>
    </source>
</reference>
<evidence type="ECO:0000256" key="4">
    <source>
        <dbReference type="ARBA" id="ARBA00035264"/>
    </source>
</evidence>
<keyword evidence="6" id="KW-1185">Reference proteome</keyword>
<dbReference type="InterPro" id="IPR036870">
    <property type="entry name" value="Ribosomal_bS18_sf"/>
</dbReference>
<protein>
    <recommendedName>
        <fullName evidence="4">Small ribosomal subunit protein bS18m</fullName>
    </recommendedName>
</protein>
<sequence length="203" mass="22974">MFRQLVRPGKAFQNVSLLTPLRFFATKSVRFQQNDAQNEPLPSTPEMKAQSWATNSQSENAITRKVVGIAKKLSETGKPPISVDKQFMKQFRAGTMYDPFDFSMSRVDMERKWEKDSKDAYSKYRNGADDVFNKAGIDPLDLYTMPEILSKFISSTGQVLPREVTGCTSTNQRKLGIAIKRAVALGLLSATNKHARYMPRRLL</sequence>
<dbReference type="GO" id="GO:0032543">
    <property type="term" value="P:mitochondrial translation"/>
    <property type="evidence" value="ECO:0007669"/>
    <property type="project" value="TreeGrafter"/>
</dbReference>
<dbReference type="PANTHER" id="PTHR13479:SF40">
    <property type="entry name" value="SMALL RIBOSOMAL SUBUNIT PROTEIN BS18M"/>
    <property type="match status" value="1"/>
</dbReference>
<dbReference type="EMBL" id="CP034462">
    <property type="protein sequence ID" value="QBM91018.1"/>
    <property type="molecule type" value="Genomic_DNA"/>
</dbReference>
<dbReference type="GO" id="GO:0005763">
    <property type="term" value="C:mitochondrial small ribosomal subunit"/>
    <property type="evidence" value="ECO:0007669"/>
    <property type="project" value="TreeGrafter"/>
</dbReference>
<dbReference type="PANTHER" id="PTHR13479">
    <property type="entry name" value="30S RIBOSOMAL PROTEIN S18"/>
    <property type="match status" value="1"/>
</dbReference>
<keyword evidence="2 5" id="KW-0689">Ribosomal protein</keyword>
<dbReference type="AlphaFoldDB" id="A0A4P6XXE0"/>
<comment type="similarity">
    <text evidence="1">Belongs to the bacterial ribosomal protein bS18 family.</text>
</comment>
<evidence type="ECO:0000256" key="2">
    <source>
        <dbReference type="ARBA" id="ARBA00022980"/>
    </source>
</evidence>
<evidence type="ECO:0000256" key="1">
    <source>
        <dbReference type="ARBA" id="ARBA00005589"/>
    </source>
</evidence>
<organism evidence="5 6">
    <name type="scientific">Metschnikowia aff. pulcherrima</name>
    <dbReference type="NCBI Taxonomy" id="2163413"/>
    <lineage>
        <taxon>Eukaryota</taxon>
        <taxon>Fungi</taxon>
        <taxon>Dikarya</taxon>
        <taxon>Ascomycota</taxon>
        <taxon>Saccharomycotina</taxon>
        <taxon>Pichiomycetes</taxon>
        <taxon>Metschnikowiaceae</taxon>
        <taxon>Metschnikowia</taxon>
    </lineage>
</organism>
<keyword evidence="3" id="KW-0687">Ribonucleoprotein</keyword>
<evidence type="ECO:0000256" key="3">
    <source>
        <dbReference type="ARBA" id="ARBA00023274"/>
    </source>
</evidence>
<dbReference type="GO" id="GO:0003735">
    <property type="term" value="F:structural constituent of ribosome"/>
    <property type="evidence" value="ECO:0007669"/>
    <property type="project" value="InterPro"/>
</dbReference>
<gene>
    <name evidence="5" type="primary">MPUL0G00600</name>
    <name evidence="5" type="ORF">METSCH_G00600</name>
</gene>
<dbReference type="STRING" id="2163413.A0A4P6XXE0"/>
<accession>A0A4P6XXE0</accession>
<dbReference type="InterPro" id="IPR001648">
    <property type="entry name" value="Ribosomal_bS18"/>
</dbReference>
<evidence type="ECO:0000313" key="5">
    <source>
        <dbReference type="EMBL" id="QBM91018.1"/>
    </source>
</evidence>
<dbReference type="SUPFAM" id="SSF46911">
    <property type="entry name" value="Ribosomal protein S18"/>
    <property type="match status" value="1"/>
</dbReference>
<dbReference type="Proteomes" id="UP000292447">
    <property type="component" value="Chromosome VII"/>
</dbReference>
<evidence type="ECO:0000313" key="6">
    <source>
        <dbReference type="Proteomes" id="UP000292447"/>
    </source>
</evidence>
<proteinExistence type="inferred from homology"/>
<dbReference type="GO" id="GO:0070181">
    <property type="term" value="F:small ribosomal subunit rRNA binding"/>
    <property type="evidence" value="ECO:0007669"/>
    <property type="project" value="TreeGrafter"/>
</dbReference>
<dbReference type="Pfam" id="PF01084">
    <property type="entry name" value="Ribosomal_S18"/>
    <property type="match status" value="1"/>
</dbReference>
<name>A0A4P6XXE0_9ASCO</name>
<dbReference type="Gene3D" id="4.10.640.10">
    <property type="entry name" value="Ribosomal protein S18"/>
    <property type="match status" value="1"/>
</dbReference>
<dbReference type="PRINTS" id="PR00974">
    <property type="entry name" value="RIBOSOMALS18"/>
</dbReference>